<dbReference type="GO" id="GO:0005886">
    <property type="term" value="C:plasma membrane"/>
    <property type="evidence" value="ECO:0007669"/>
    <property type="project" value="UniProtKB-SubCell"/>
</dbReference>
<keyword evidence="4 6" id="KW-1133">Transmembrane helix</keyword>
<dbReference type="PANTHER" id="PTHR43124">
    <property type="entry name" value="PURINE EFFLUX PUMP PBUE"/>
    <property type="match status" value="1"/>
</dbReference>
<feature type="transmembrane region" description="Helical" evidence="6">
    <location>
        <begin position="20"/>
        <end position="38"/>
    </location>
</feature>
<keyword evidence="3 6" id="KW-0812">Transmembrane</keyword>
<evidence type="ECO:0000256" key="5">
    <source>
        <dbReference type="ARBA" id="ARBA00023136"/>
    </source>
</evidence>
<dbReference type="PANTHER" id="PTHR43124:SF3">
    <property type="entry name" value="CHLORAMPHENICOL EFFLUX PUMP RV0191"/>
    <property type="match status" value="1"/>
</dbReference>
<feature type="transmembrane region" description="Helical" evidence="6">
    <location>
        <begin position="121"/>
        <end position="141"/>
    </location>
</feature>
<dbReference type="SUPFAM" id="SSF103473">
    <property type="entry name" value="MFS general substrate transporter"/>
    <property type="match status" value="1"/>
</dbReference>
<feature type="transmembrane region" description="Helical" evidence="6">
    <location>
        <begin position="373"/>
        <end position="399"/>
    </location>
</feature>
<proteinExistence type="predicted"/>
<evidence type="ECO:0000256" key="4">
    <source>
        <dbReference type="ARBA" id="ARBA00022989"/>
    </source>
</evidence>
<feature type="transmembrane region" description="Helical" evidence="6">
    <location>
        <begin position="187"/>
        <end position="207"/>
    </location>
</feature>
<feature type="transmembrane region" description="Helical" evidence="6">
    <location>
        <begin position="244"/>
        <end position="264"/>
    </location>
</feature>
<evidence type="ECO:0000313" key="9">
    <source>
        <dbReference type="Proteomes" id="UP000600171"/>
    </source>
</evidence>
<feature type="transmembrane region" description="Helical" evidence="6">
    <location>
        <begin position="90"/>
        <end position="109"/>
    </location>
</feature>
<dbReference type="InterPro" id="IPR050189">
    <property type="entry name" value="MFS_Efflux_Transporters"/>
</dbReference>
<dbReference type="NCBIfam" id="TIGR00897">
    <property type="entry name" value="2A0118"/>
    <property type="match status" value="1"/>
</dbReference>
<feature type="transmembrane region" description="Helical" evidence="6">
    <location>
        <begin position="58"/>
        <end position="78"/>
    </location>
</feature>
<dbReference type="InterPro" id="IPR011701">
    <property type="entry name" value="MFS"/>
</dbReference>
<keyword evidence="2" id="KW-1003">Cell membrane</keyword>
<accession>A0A917IX56</accession>
<keyword evidence="9" id="KW-1185">Reference proteome</keyword>
<dbReference type="Proteomes" id="UP000600171">
    <property type="component" value="Unassembled WGS sequence"/>
</dbReference>
<evidence type="ECO:0000256" key="2">
    <source>
        <dbReference type="ARBA" id="ARBA00022475"/>
    </source>
</evidence>
<dbReference type="InterPro" id="IPR020846">
    <property type="entry name" value="MFS_dom"/>
</dbReference>
<dbReference type="InterPro" id="IPR036259">
    <property type="entry name" value="MFS_trans_sf"/>
</dbReference>
<dbReference type="EMBL" id="BMDC01000004">
    <property type="protein sequence ID" value="GGH66048.1"/>
    <property type="molecule type" value="Genomic_DNA"/>
</dbReference>
<feature type="transmembrane region" description="Helical" evidence="6">
    <location>
        <begin position="153"/>
        <end position="175"/>
    </location>
</feature>
<reference evidence="8 9" key="1">
    <citation type="journal article" date="2014" name="Int. J. Syst. Evol. Microbiol.">
        <title>Complete genome sequence of Corynebacterium casei LMG S-19264T (=DSM 44701T), isolated from a smear-ripened cheese.</title>
        <authorList>
            <consortium name="US DOE Joint Genome Institute (JGI-PGF)"/>
            <person name="Walter F."/>
            <person name="Albersmeier A."/>
            <person name="Kalinowski J."/>
            <person name="Ruckert C."/>
        </authorList>
    </citation>
    <scope>NUCLEOTIDE SEQUENCE [LARGE SCALE GENOMIC DNA]</scope>
    <source>
        <strain evidence="8 9">CCM 8669</strain>
    </source>
</reference>
<feature type="domain" description="Major facilitator superfamily (MFS) profile" evidence="7">
    <location>
        <begin position="23"/>
        <end position="433"/>
    </location>
</feature>
<dbReference type="GO" id="GO:0022857">
    <property type="term" value="F:transmembrane transporter activity"/>
    <property type="evidence" value="ECO:0007669"/>
    <property type="project" value="InterPro"/>
</dbReference>
<protein>
    <submittedName>
        <fullName evidence="8">MFS transporter</fullName>
    </submittedName>
</protein>
<evidence type="ECO:0000313" key="8">
    <source>
        <dbReference type="EMBL" id="GGH66048.1"/>
    </source>
</evidence>
<dbReference type="RefSeq" id="WP_188360223.1">
    <property type="nucleotide sequence ID" value="NZ_BMDC01000004.1"/>
</dbReference>
<evidence type="ECO:0000259" key="7">
    <source>
        <dbReference type="PROSITE" id="PS50850"/>
    </source>
</evidence>
<sequence>MSNSASQPKIEGKFLDRIGIPGVLKWGFLGLLIFQIGLGVEANFITPHLVEVLGSTEASVSFIITSYSLAALIASYLSGVLSDLMGPKKVMMIGFALWVIFQLAFLLSLGTGNFWLVGVTYFLRGFAYPLFSFSFLVWVNITALKSMQGTSVGWFYVMFTGGLPTIGSLVAIASIGAFGGGTAGEHGAMWVALALVIVGALMVFLGCHAENGTKRIAPAHESTSQVLFSGVRLLFSNRKVMQGFLIRLINTAPQFGMFVILPVVIADELGWGQSRWLLMTTFIFAGNILFNAFFGNVGDRIGWVNTVRWFGVFASACGLLLWWYVPHMVPAGSTWGYIVSVIAGVTFGICLAGFVPMGAIMPANAPDHRGAAMAMYTTAAGGAAFLGTSVVSIVLSITGAMGWEPFAQKSAVIWTFVALYGCAFVMVGNLRTDQDDPVKRQQVRDADTAALAIQAANERRVNIKEQ</sequence>
<comment type="caution">
    <text evidence="8">The sequence shown here is derived from an EMBL/GenBank/DDBJ whole genome shotgun (WGS) entry which is preliminary data.</text>
</comment>
<dbReference type="PROSITE" id="PS50850">
    <property type="entry name" value="MFS"/>
    <property type="match status" value="1"/>
</dbReference>
<organism evidence="8 9">
    <name type="scientific">Rothia aerolata</name>
    <dbReference type="NCBI Taxonomy" id="1812262"/>
    <lineage>
        <taxon>Bacteria</taxon>
        <taxon>Bacillati</taxon>
        <taxon>Actinomycetota</taxon>
        <taxon>Actinomycetes</taxon>
        <taxon>Micrococcales</taxon>
        <taxon>Micrococcaceae</taxon>
        <taxon>Rothia</taxon>
    </lineage>
</organism>
<dbReference type="Pfam" id="PF07690">
    <property type="entry name" value="MFS_1"/>
    <property type="match status" value="1"/>
</dbReference>
<evidence type="ECO:0000256" key="1">
    <source>
        <dbReference type="ARBA" id="ARBA00004651"/>
    </source>
</evidence>
<feature type="transmembrane region" description="Helical" evidence="6">
    <location>
        <begin position="276"/>
        <end position="294"/>
    </location>
</feature>
<evidence type="ECO:0000256" key="6">
    <source>
        <dbReference type="SAM" id="Phobius"/>
    </source>
</evidence>
<name>A0A917IX56_9MICC</name>
<comment type="subcellular location">
    <subcellularLocation>
        <location evidence="1">Cell membrane</location>
        <topology evidence="1">Multi-pass membrane protein</topology>
    </subcellularLocation>
</comment>
<dbReference type="Gene3D" id="1.20.1250.20">
    <property type="entry name" value="MFS general substrate transporter like domains"/>
    <property type="match status" value="2"/>
</dbReference>
<feature type="transmembrane region" description="Helical" evidence="6">
    <location>
        <begin position="337"/>
        <end position="361"/>
    </location>
</feature>
<evidence type="ECO:0000256" key="3">
    <source>
        <dbReference type="ARBA" id="ARBA00022692"/>
    </source>
</evidence>
<feature type="transmembrane region" description="Helical" evidence="6">
    <location>
        <begin position="411"/>
        <end position="430"/>
    </location>
</feature>
<dbReference type="AlphaFoldDB" id="A0A917IX56"/>
<keyword evidence="5 6" id="KW-0472">Membrane</keyword>
<feature type="transmembrane region" description="Helical" evidence="6">
    <location>
        <begin position="306"/>
        <end position="325"/>
    </location>
</feature>
<dbReference type="InterPro" id="IPR004748">
    <property type="entry name" value="Polyol_permease-like"/>
</dbReference>
<gene>
    <name evidence="8" type="ORF">GCM10007359_19900</name>
</gene>